<dbReference type="PRINTS" id="PR00412">
    <property type="entry name" value="EPOXHYDRLASE"/>
</dbReference>
<dbReference type="EMBL" id="LJFO01000012">
    <property type="protein sequence ID" value="KPG07021.1"/>
    <property type="molecule type" value="Genomic_DNA"/>
</dbReference>
<dbReference type="GeneID" id="45764942"/>
<feature type="domain" description="AB hydrolase-1" evidence="2">
    <location>
        <begin position="24"/>
        <end position="281"/>
    </location>
</feature>
<dbReference type="Proteomes" id="UP000037962">
    <property type="component" value="Unassembled WGS sequence"/>
</dbReference>
<protein>
    <recommendedName>
        <fullName evidence="2">AB hydrolase-1 domain-containing protein</fullName>
    </recommendedName>
</protein>
<accession>A0A7V8LM15</accession>
<dbReference type="InterPro" id="IPR029058">
    <property type="entry name" value="AB_hydrolase_fold"/>
</dbReference>
<comment type="caution">
    <text evidence="3">The sequence shown here is derived from an EMBL/GenBank/DDBJ whole genome shotgun (WGS) entry which is preliminary data.</text>
</comment>
<evidence type="ECO:0000256" key="1">
    <source>
        <dbReference type="ARBA" id="ARBA00022801"/>
    </source>
</evidence>
<reference evidence="5 6" key="1">
    <citation type="submission" date="2015-09" db="EMBL/GenBank/DDBJ databases">
        <title>Genome Sequences of Mycobacterium immunogenum Isolates, Recuperated from a Chloraminated Drinking Water Distribution System Simulator Subjected to Episodes of Nitrification.</title>
        <authorList>
            <person name="Gomez-Alvarez V."/>
            <person name="Revetta R.P."/>
        </authorList>
    </citation>
    <scope>NUCLEOTIDE SEQUENCE [LARGE SCALE GENOMIC DNA]</scope>
    <source>
        <strain evidence="3 5">H008</strain>
        <strain evidence="4 6">H076</strain>
    </source>
</reference>
<name>A0A7V8LM15_9MYCO</name>
<proteinExistence type="predicted"/>
<dbReference type="InterPro" id="IPR000639">
    <property type="entry name" value="Epox_hydrolase-like"/>
</dbReference>
<dbReference type="Proteomes" id="UP000037843">
    <property type="component" value="Unassembled WGS sequence"/>
</dbReference>
<dbReference type="PANTHER" id="PTHR43329">
    <property type="entry name" value="EPOXIDE HYDROLASE"/>
    <property type="match status" value="1"/>
</dbReference>
<dbReference type="InterPro" id="IPR000073">
    <property type="entry name" value="AB_hydrolase_1"/>
</dbReference>
<evidence type="ECO:0000313" key="5">
    <source>
        <dbReference type="Proteomes" id="UP000037843"/>
    </source>
</evidence>
<dbReference type="AlphaFoldDB" id="A0A7V8LM15"/>
<organism evidence="3 5">
    <name type="scientific">Mycobacteroides immunogenum</name>
    <dbReference type="NCBI Taxonomy" id="83262"/>
    <lineage>
        <taxon>Bacteria</taxon>
        <taxon>Bacillati</taxon>
        <taxon>Actinomycetota</taxon>
        <taxon>Actinomycetes</taxon>
        <taxon>Mycobacteriales</taxon>
        <taxon>Mycobacteriaceae</taxon>
        <taxon>Mycobacteroides</taxon>
    </lineage>
</organism>
<evidence type="ECO:0000259" key="2">
    <source>
        <dbReference type="Pfam" id="PF00561"/>
    </source>
</evidence>
<evidence type="ECO:0000313" key="4">
    <source>
        <dbReference type="EMBL" id="KPG20912.1"/>
    </source>
</evidence>
<dbReference type="KEGG" id="miz:BAB75_13800"/>
<dbReference type="SUPFAM" id="SSF53474">
    <property type="entry name" value="alpha/beta-Hydrolases"/>
    <property type="match status" value="1"/>
</dbReference>
<dbReference type="EMBL" id="LJFS01000076">
    <property type="protein sequence ID" value="KPG20912.1"/>
    <property type="molecule type" value="Genomic_DNA"/>
</dbReference>
<dbReference type="GO" id="GO:0016787">
    <property type="term" value="F:hydrolase activity"/>
    <property type="evidence" value="ECO:0007669"/>
    <property type="project" value="UniProtKB-KW"/>
</dbReference>
<evidence type="ECO:0000313" key="3">
    <source>
        <dbReference type="EMBL" id="KPG07021.1"/>
    </source>
</evidence>
<dbReference type="Pfam" id="PF00561">
    <property type="entry name" value="Abhydrolase_1"/>
    <property type="match status" value="1"/>
</dbReference>
<gene>
    <name evidence="3" type="ORF">AN908_19790</name>
    <name evidence="4" type="ORF">AN912_29755</name>
</gene>
<sequence length="298" mass="32845">MSFRFAEVDLKALTWGTPGDPVAILVHGFPDSAWTWDQIGPALAARGWYVIAPFTRGYAPTSLAHNDDYSISSLVADLRDLYRAIAADSRTVIVGHDWGGAIASAATNAHPEMFARAVLISIPPLAAIKALFSPSKLLQNLPTLLRQWPRSWYMPVLSTPVLSDLLGHRLVATLWRLWAPTSGLFAYQTRGLAALNSRRRLRAAFSYYRAVWNPLYRRSNPEPAAQRQAFSPGNVPTLYLQGADDTCGLERTGARALEVMPPGSRRVVVADAGHFMHLEQPDTVTQHIVDHITEDIAP</sequence>
<dbReference type="Gene3D" id="3.40.50.1820">
    <property type="entry name" value="alpha/beta hydrolase"/>
    <property type="match status" value="1"/>
</dbReference>
<evidence type="ECO:0000313" key="6">
    <source>
        <dbReference type="Proteomes" id="UP000037962"/>
    </source>
</evidence>
<keyword evidence="1" id="KW-0378">Hydrolase</keyword>
<dbReference type="RefSeq" id="WP_043079668.1">
    <property type="nucleotide sequence ID" value="NZ_CP011530.1"/>
</dbReference>
<keyword evidence="6" id="KW-1185">Reference proteome</keyword>